<comment type="caution">
    <text evidence="8">The sequence shown here is derived from an EMBL/GenBank/DDBJ whole genome shotgun (WGS) entry which is preliminary data.</text>
</comment>
<evidence type="ECO:0000259" key="7">
    <source>
        <dbReference type="PROSITE" id="PS50850"/>
    </source>
</evidence>
<evidence type="ECO:0000256" key="6">
    <source>
        <dbReference type="SAM" id="Phobius"/>
    </source>
</evidence>
<evidence type="ECO:0000256" key="4">
    <source>
        <dbReference type="ARBA" id="ARBA00022989"/>
    </source>
</evidence>
<evidence type="ECO:0000313" key="9">
    <source>
        <dbReference type="Proteomes" id="UP000236488"/>
    </source>
</evidence>
<keyword evidence="3 6" id="KW-0812">Transmembrane</keyword>
<feature type="transmembrane region" description="Helical" evidence="6">
    <location>
        <begin position="199"/>
        <end position="220"/>
    </location>
</feature>
<gene>
    <name evidence="8" type="ORF">C2L80_02780</name>
</gene>
<name>A0A2K2U7G7_9ACTN</name>
<keyword evidence="4 6" id="KW-1133">Transmembrane helix</keyword>
<dbReference type="PANTHER" id="PTHR43124:SF4">
    <property type="entry name" value="SUGAR EFFLUX TRANSPORTER"/>
    <property type="match status" value="1"/>
</dbReference>
<dbReference type="GO" id="GO:0005886">
    <property type="term" value="C:plasma membrane"/>
    <property type="evidence" value="ECO:0007669"/>
    <property type="project" value="UniProtKB-SubCell"/>
</dbReference>
<proteinExistence type="predicted"/>
<dbReference type="Pfam" id="PF07690">
    <property type="entry name" value="MFS_1"/>
    <property type="match status" value="1"/>
</dbReference>
<dbReference type="InterPro" id="IPR050189">
    <property type="entry name" value="MFS_Efflux_Transporters"/>
</dbReference>
<dbReference type="InterPro" id="IPR020846">
    <property type="entry name" value="MFS_dom"/>
</dbReference>
<comment type="subcellular location">
    <subcellularLocation>
        <location evidence="1">Cell membrane</location>
        <topology evidence="1">Multi-pass membrane protein</topology>
    </subcellularLocation>
</comment>
<keyword evidence="9" id="KW-1185">Reference proteome</keyword>
<feature type="transmembrane region" description="Helical" evidence="6">
    <location>
        <begin position="73"/>
        <end position="92"/>
    </location>
</feature>
<feature type="transmembrane region" description="Helical" evidence="6">
    <location>
        <begin position="46"/>
        <end position="66"/>
    </location>
</feature>
<feature type="transmembrane region" description="Helical" evidence="6">
    <location>
        <begin position="294"/>
        <end position="313"/>
    </location>
</feature>
<feature type="transmembrane region" description="Helical" evidence="6">
    <location>
        <begin position="270"/>
        <end position="288"/>
    </location>
</feature>
<evidence type="ECO:0000313" key="8">
    <source>
        <dbReference type="EMBL" id="PNV66138.1"/>
    </source>
</evidence>
<keyword evidence="5 6" id="KW-0472">Membrane</keyword>
<dbReference type="Gene3D" id="1.20.1250.20">
    <property type="entry name" value="MFS general substrate transporter like domains"/>
    <property type="match status" value="1"/>
</dbReference>
<accession>A0A2K2U7G7</accession>
<dbReference type="PROSITE" id="PS50850">
    <property type="entry name" value="MFS"/>
    <property type="match status" value="1"/>
</dbReference>
<feature type="transmembrane region" description="Helical" evidence="6">
    <location>
        <begin position="131"/>
        <end position="151"/>
    </location>
</feature>
<dbReference type="CDD" id="cd17324">
    <property type="entry name" value="MFS_NepI_like"/>
    <property type="match status" value="1"/>
</dbReference>
<dbReference type="Proteomes" id="UP000236488">
    <property type="component" value="Unassembled WGS sequence"/>
</dbReference>
<reference evidence="8 9" key="1">
    <citation type="journal article" date="2018" name="Int. J. Syst. Evol. Microbiol.">
        <title>Rubneribacter badeniensis gen. nov., sp. nov. and Enteroscipio rubneri gen. nov., sp. nov., new members of the Eggerthellaceae isolated from human faeces.</title>
        <authorList>
            <person name="Danylec N."/>
            <person name="Gobl A."/>
            <person name="Stoll D.A."/>
            <person name="Hetzer B."/>
            <person name="Kulling S.E."/>
            <person name="Huch M."/>
        </authorList>
    </citation>
    <scope>NUCLEOTIDE SEQUENCE [LARGE SCALE GENOMIC DNA]</scope>
    <source>
        <strain evidence="8 9">ResAG-85</strain>
    </source>
</reference>
<dbReference type="RefSeq" id="WP_087198070.1">
    <property type="nucleotide sequence ID" value="NZ_PPEL01000007.1"/>
</dbReference>
<keyword evidence="2" id="KW-1003">Cell membrane</keyword>
<protein>
    <submittedName>
        <fullName evidence="8">MFS transporter</fullName>
    </submittedName>
</protein>
<dbReference type="PANTHER" id="PTHR43124">
    <property type="entry name" value="PURINE EFFLUX PUMP PBUE"/>
    <property type="match status" value="1"/>
</dbReference>
<feature type="transmembrane region" description="Helical" evidence="6">
    <location>
        <begin position="360"/>
        <end position="380"/>
    </location>
</feature>
<dbReference type="AlphaFoldDB" id="A0A2K2U7G7"/>
<dbReference type="EMBL" id="PPEL01000007">
    <property type="protein sequence ID" value="PNV66138.1"/>
    <property type="molecule type" value="Genomic_DNA"/>
</dbReference>
<sequence>MPRAHWMALIGLAFSAFVMNTSEFMPIGLLVDIAESFSMTEAEAGLIISLYAWAVALLSIPLMVLASRFNLKAVLLASIALFAAGQVASALAPSFSLLVGARLMVAAAHAVFWSIASPLAVRVVGEKHSGVAVGVIVTGSSVAMVCGLPLGRAIGLLLGWRMTFACVGAVALGILAYLAAATPRLAAGKPFSPRELPTLFAAPALRNIYVVTALFATAHFTCYSYIEPFLQQVAHFPDDLITLTLVLYGAAGMAGSALLSRTYGRMRFPLMRAVVIGVAASMALLLATAASATATVAVCALWGACYTAYNVAFQSEVLANSTEDASAVAMSAYSGIFNLGIGSGTWIGGAVAQAAGIADVGLAGALVGLAAFAVCSVHLVRSIKRAEAPAA</sequence>
<dbReference type="SUPFAM" id="SSF103473">
    <property type="entry name" value="MFS general substrate transporter"/>
    <property type="match status" value="1"/>
</dbReference>
<feature type="transmembrane region" description="Helical" evidence="6">
    <location>
        <begin position="104"/>
        <end position="124"/>
    </location>
</feature>
<feature type="transmembrane region" description="Helical" evidence="6">
    <location>
        <begin position="240"/>
        <end position="258"/>
    </location>
</feature>
<evidence type="ECO:0000256" key="5">
    <source>
        <dbReference type="ARBA" id="ARBA00023136"/>
    </source>
</evidence>
<evidence type="ECO:0000256" key="2">
    <source>
        <dbReference type="ARBA" id="ARBA00022475"/>
    </source>
</evidence>
<dbReference type="InterPro" id="IPR011701">
    <property type="entry name" value="MFS"/>
</dbReference>
<dbReference type="InterPro" id="IPR036259">
    <property type="entry name" value="MFS_trans_sf"/>
</dbReference>
<feature type="transmembrane region" description="Helical" evidence="6">
    <location>
        <begin position="325"/>
        <end position="348"/>
    </location>
</feature>
<evidence type="ECO:0000256" key="1">
    <source>
        <dbReference type="ARBA" id="ARBA00004651"/>
    </source>
</evidence>
<evidence type="ECO:0000256" key="3">
    <source>
        <dbReference type="ARBA" id="ARBA00022692"/>
    </source>
</evidence>
<feature type="transmembrane region" description="Helical" evidence="6">
    <location>
        <begin position="157"/>
        <end position="178"/>
    </location>
</feature>
<feature type="domain" description="Major facilitator superfamily (MFS) profile" evidence="7">
    <location>
        <begin position="8"/>
        <end position="388"/>
    </location>
</feature>
<organism evidence="8 9">
    <name type="scientific">Rubneribacter badeniensis</name>
    <dbReference type="NCBI Taxonomy" id="2070688"/>
    <lineage>
        <taxon>Bacteria</taxon>
        <taxon>Bacillati</taxon>
        <taxon>Actinomycetota</taxon>
        <taxon>Coriobacteriia</taxon>
        <taxon>Eggerthellales</taxon>
        <taxon>Eggerthellaceae</taxon>
        <taxon>Rubneribacter</taxon>
    </lineage>
</organism>
<dbReference type="GO" id="GO:0022857">
    <property type="term" value="F:transmembrane transporter activity"/>
    <property type="evidence" value="ECO:0007669"/>
    <property type="project" value="InterPro"/>
</dbReference>